<dbReference type="EMBL" id="AFYV02001087">
    <property type="protein sequence ID" value="KFG63012.1"/>
    <property type="molecule type" value="Genomic_DNA"/>
</dbReference>
<proteinExistence type="predicted"/>
<evidence type="ECO:0000313" key="2">
    <source>
        <dbReference type="EMBL" id="KFG63012.1"/>
    </source>
</evidence>
<feature type="region of interest" description="Disordered" evidence="1">
    <location>
        <begin position="163"/>
        <end position="186"/>
    </location>
</feature>
<keyword evidence="2" id="KW-0966">Cell projection</keyword>
<comment type="caution">
    <text evidence="2">The sequence shown here is derived from an EMBL/GenBank/DDBJ whole genome shotgun (WGS) entry which is preliminary data.</text>
</comment>
<dbReference type="VEuPathDB" id="ToxoDB:TGRUB_364530"/>
<evidence type="ECO:0000313" key="3">
    <source>
        <dbReference type="Proteomes" id="UP000028834"/>
    </source>
</evidence>
<dbReference type="Proteomes" id="UP000028834">
    <property type="component" value="Unassembled WGS sequence"/>
</dbReference>
<evidence type="ECO:0000256" key="1">
    <source>
        <dbReference type="SAM" id="MobiDB-lite"/>
    </source>
</evidence>
<keyword evidence="2" id="KW-0282">Flagellum</keyword>
<accession>A0A086M294</accession>
<feature type="compositionally biased region" description="Basic and acidic residues" evidence="1">
    <location>
        <begin position="173"/>
        <end position="182"/>
    </location>
</feature>
<organism evidence="2 3">
    <name type="scientific">Toxoplasma gondii RUB</name>
    <dbReference type="NCBI Taxonomy" id="935652"/>
    <lineage>
        <taxon>Eukaryota</taxon>
        <taxon>Sar</taxon>
        <taxon>Alveolata</taxon>
        <taxon>Apicomplexa</taxon>
        <taxon>Conoidasida</taxon>
        <taxon>Coccidia</taxon>
        <taxon>Eucoccidiorida</taxon>
        <taxon>Eimeriorina</taxon>
        <taxon>Sarcocystidae</taxon>
        <taxon>Toxoplasma</taxon>
    </lineage>
</organism>
<protein>
    <submittedName>
        <fullName evidence="2">Putative flagellar associated, related protein</fullName>
    </submittedName>
</protein>
<name>A0A086M294_TOXGO</name>
<reference evidence="2 3" key="1">
    <citation type="submission" date="2014-05" db="EMBL/GenBank/DDBJ databases">
        <authorList>
            <person name="Sibley D."/>
            <person name="Venepally P."/>
            <person name="Karamycheva S."/>
            <person name="Hadjithomas M."/>
            <person name="Khan A."/>
            <person name="Brunk B."/>
            <person name="Roos D."/>
            <person name="Caler E."/>
            <person name="Lorenzi H."/>
        </authorList>
    </citation>
    <scope>NUCLEOTIDE SEQUENCE [LARGE SCALE GENOMIC DNA]</scope>
    <source>
        <strain evidence="2 3">RUB</strain>
    </source>
</reference>
<sequence length="204" mass="22709">MALLLSRYERAAYARLCAPVAEFFSLEFQKLSQSYRATLRLVGPLTRQSVELRGRGIRAEMVVSPPDRDLDFGAVFVPSQPGKGSPPHAPAALCPAWTYKVLTVRNPASSCVLRFRVECLFTSHSAVETCGARRSFAPFACWPLQGEILPGASQQFCLAFRPSKEGTPSKSEVGNKRSERNSESLLWSEQRLTKDKHFESKKIT</sequence>
<keyword evidence="2" id="KW-0969">Cilium</keyword>
<dbReference type="AlphaFoldDB" id="A0A086M294"/>
<gene>
    <name evidence="2" type="ORF">TGRUB_364530</name>
</gene>